<evidence type="ECO:0000256" key="1">
    <source>
        <dbReference type="ARBA" id="ARBA00022630"/>
    </source>
</evidence>
<sequence length="189" mass="21286">MLKVIGISGSVIGSKTRIAVEQILNKLNDEHQEFKTELIDLSDYELVFSDGRDYRDYAGDTKTVLEKIMAADAYIIGTPIFQASIPGTLKNLFDLLPNEGFQNKVVGIVATAGSSKHYLVPEHQLKPILSYMKAVIIQKYVFVEEKSYYQKEIVDDDAVLRLNRLADDLVHGVNVFREIQKAKDSAFPF</sequence>
<evidence type="ECO:0000256" key="3">
    <source>
        <dbReference type="ARBA" id="ARBA00023002"/>
    </source>
</evidence>
<dbReference type="STRING" id="237679.SAMN04488072_106205"/>
<reference evidence="5 6" key="1">
    <citation type="submission" date="2016-10" db="EMBL/GenBank/DDBJ databases">
        <authorList>
            <person name="de Groot N.N."/>
        </authorList>
    </citation>
    <scope>NUCLEOTIDE SEQUENCE [LARGE SCALE GENOMIC DNA]</scope>
    <source>
        <strain evidence="5 6">CGMCC 1.3702</strain>
    </source>
</reference>
<dbReference type="Gene3D" id="3.40.50.360">
    <property type="match status" value="1"/>
</dbReference>
<dbReference type="Proteomes" id="UP000198642">
    <property type="component" value="Unassembled WGS sequence"/>
</dbReference>
<dbReference type="GO" id="GO:0016491">
    <property type="term" value="F:oxidoreductase activity"/>
    <property type="evidence" value="ECO:0007669"/>
    <property type="project" value="UniProtKB-KW"/>
</dbReference>
<keyword evidence="1" id="KW-0285">Flavoprotein</keyword>
<accession>A0A1I0Y247</accession>
<evidence type="ECO:0000313" key="5">
    <source>
        <dbReference type="EMBL" id="SFB07391.1"/>
    </source>
</evidence>
<dbReference type="InterPro" id="IPR005025">
    <property type="entry name" value="FMN_Rdtase-like_dom"/>
</dbReference>
<keyword evidence="3" id="KW-0560">Oxidoreductase</keyword>
<gene>
    <name evidence="5" type="ORF">SAMN04488072_106205</name>
</gene>
<feature type="domain" description="NADPH-dependent FMN reductase-like" evidence="4">
    <location>
        <begin position="3"/>
        <end position="144"/>
    </location>
</feature>
<dbReference type="PANTHER" id="PTHR43408:SF2">
    <property type="entry name" value="FMN REDUCTASE (NADPH)"/>
    <property type="match status" value="1"/>
</dbReference>
<dbReference type="EMBL" id="FOJW01000006">
    <property type="protein sequence ID" value="SFB07391.1"/>
    <property type="molecule type" value="Genomic_DNA"/>
</dbReference>
<dbReference type="InterPro" id="IPR051814">
    <property type="entry name" value="NAD(P)H-dep_FMN_reductase"/>
</dbReference>
<evidence type="ECO:0000259" key="4">
    <source>
        <dbReference type="Pfam" id="PF03358"/>
    </source>
</evidence>
<keyword evidence="2" id="KW-0288">FMN</keyword>
<keyword evidence="6" id="KW-1185">Reference proteome</keyword>
<dbReference type="AlphaFoldDB" id="A0A1I0Y247"/>
<dbReference type="SUPFAM" id="SSF52218">
    <property type="entry name" value="Flavoproteins"/>
    <property type="match status" value="1"/>
</dbReference>
<evidence type="ECO:0000313" key="6">
    <source>
        <dbReference type="Proteomes" id="UP000198642"/>
    </source>
</evidence>
<dbReference type="PANTHER" id="PTHR43408">
    <property type="entry name" value="FMN REDUCTASE (NADPH)"/>
    <property type="match status" value="1"/>
</dbReference>
<dbReference type="Pfam" id="PF03358">
    <property type="entry name" value="FMN_red"/>
    <property type="match status" value="1"/>
</dbReference>
<evidence type="ECO:0000256" key="2">
    <source>
        <dbReference type="ARBA" id="ARBA00022643"/>
    </source>
</evidence>
<proteinExistence type="predicted"/>
<protein>
    <submittedName>
        <fullName evidence="5">FMN reductase</fullName>
    </submittedName>
</protein>
<name>A0A1I0Y247_9BACI</name>
<dbReference type="InterPro" id="IPR029039">
    <property type="entry name" value="Flavoprotein-like_sf"/>
</dbReference>
<organism evidence="5 6">
    <name type="scientific">Lentibacillus halodurans</name>
    <dbReference type="NCBI Taxonomy" id="237679"/>
    <lineage>
        <taxon>Bacteria</taxon>
        <taxon>Bacillati</taxon>
        <taxon>Bacillota</taxon>
        <taxon>Bacilli</taxon>
        <taxon>Bacillales</taxon>
        <taxon>Bacillaceae</taxon>
        <taxon>Lentibacillus</taxon>
    </lineage>
</organism>